<comment type="caution">
    <text evidence="2">The sequence shown here is derived from an EMBL/GenBank/DDBJ whole genome shotgun (WGS) entry which is preliminary data.</text>
</comment>
<reference evidence="3" key="1">
    <citation type="journal article" date="2019" name="Int. J. Syst. Evol. Microbiol.">
        <title>The Global Catalogue of Microorganisms (GCM) 10K type strain sequencing project: providing services to taxonomists for standard genome sequencing and annotation.</title>
        <authorList>
            <consortium name="The Broad Institute Genomics Platform"/>
            <consortium name="The Broad Institute Genome Sequencing Center for Infectious Disease"/>
            <person name="Wu L."/>
            <person name="Ma J."/>
        </authorList>
    </citation>
    <scope>NUCLEOTIDE SEQUENCE [LARGE SCALE GENOMIC DNA]</scope>
    <source>
        <strain evidence="3">JCM 4087</strain>
    </source>
</reference>
<dbReference type="RefSeq" id="WP_263334139.1">
    <property type="nucleotide sequence ID" value="NZ_JAGSYH010000002.1"/>
</dbReference>
<gene>
    <name evidence="2" type="ORF">ACFPT7_02880</name>
</gene>
<evidence type="ECO:0000256" key="1">
    <source>
        <dbReference type="SAM" id="SignalP"/>
    </source>
</evidence>
<feature type="signal peptide" evidence="1">
    <location>
        <begin position="1"/>
        <end position="22"/>
    </location>
</feature>
<protein>
    <recommendedName>
        <fullName evidence="4">Outer membrane lipoprotein-sorting protein</fullName>
    </recommendedName>
</protein>
<dbReference type="Proteomes" id="UP001596091">
    <property type="component" value="Unassembled WGS sequence"/>
</dbReference>
<name>A0ABW1EAE0_9BACT</name>
<accession>A0ABW1EAE0</accession>
<feature type="chain" id="PRO_5047029226" description="Outer membrane lipoprotein-sorting protein" evidence="1">
    <location>
        <begin position="23"/>
        <end position="263"/>
    </location>
</feature>
<proteinExistence type="predicted"/>
<sequence length="263" mass="30407">MRIVQASILILSLLTALPGARAVQQDDAAANAKQARAVLDAMVKALGGDAWLNMKNREYHARSAGFYHGKPSGATVEYWEIDEWPDNDRLEFTKHRDVVQIYNGHEGWEIIYSGKKELPKDQEQDYLRRRDHSIETVVKKWLKDPNTILVYEGQHMSESHMADQVTVISAQNDAVTIQTDVGTHLPLRRSFQWRDETYKDKDEDAEEYDNYRPVDGIMTPYNITRFRNGDMVNQRFLFGARYNQQLPADEFDIDSTARKIVKK</sequence>
<evidence type="ECO:0000313" key="2">
    <source>
        <dbReference type="EMBL" id="MFC5861231.1"/>
    </source>
</evidence>
<keyword evidence="3" id="KW-1185">Reference proteome</keyword>
<organism evidence="2 3">
    <name type="scientific">Acidicapsa dinghuensis</name>
    <dbReference type="NCBI Taxonomy" id="2218256"/>
    <lineage>
        <taxon>Bacteria</taxon>
        <taxon>Pseudomonadati</taxon>
        <taxon>Acidobacteriota</taxon>
        <taxon>Terriglobia</taxon>
        <taxon>Terriglobales</taxon>
        <taxon>Acidobacteriaceae</taxon>
        <taxon>Acidicapsa</taxon>
    </lineage>
</organism>
<evidence type="ECO:0000313" key="3">
    <source>
        <dbReference type="Proteomes" id="UP001596091"/>
    </source>
</evidence>
<keyword evidence="1" id="KW-0732">Signal</keyword>
<dbReference type="EMBL" id="JBHSPH010000001">
    <property type="protein sequence ID" value="MFC5861231.1"/>
    <property type="molecule type" value="Genomic_DNA"/>
</dbReference>
<evidence type="ECO:0008006" key="4">
    <source>
        <dbReference type="Google" id="ProtNLM"/>
    </source>
</evidence>